<evidence type="ECO:0000313" key="4">
    <source>
        <dbReference type="EMBL" id="ETW37572.1"/>
    </source>
</evidence>
<keyword evidence="1" id="KW-0804">Transcription</keyword>
<dbReference type="InterPro" id="IPR053110">
    <property type="entry name" value="Ribosomal_L1-TF"/>
</dbReference>
<reference evidence="4 5" key="2">
    <citation type="submission" date="2013-02" db="EMBL/GenBank/DDBJ databases">
        <title>The Genome Sequence of Plasmodium falciparum Tanzania (2000708).</title>
        <authorList>
            <consortium name="The Broad Institute Genome Sequencing Platform"/>
            <consortium name="The Broad Institute Genome Sequencing Center for Infectious Disease"/>
            <person name="Neafsey D."/>
            <person name="Cheeseman I."/>
            <person name="Volkman S."/>
            <person name="Adams J."/>
            <person name="Walker B."/>
            <person name="Young S.K."/>
            <person name="Zeng Q."/>
            <person name="Gargeya S."/>
            <person name="Fitzgerald M."/>
            <person name="Haas B."/>
            <person name="Abouelleil A."/>
            <person name="Alvarado L."/>
            <person name="Arachchi H.M."/>
            <person name="Berlin A.M."/>
            <person name="Chapman S.B."/>
            <person name="Dewar J."/>
            <person name="Goldberg J."/>
            <person name="Griggs A."/>
            <person name="Gujja S."/>
            <person name="Hansen M."/>
            <person name="Howarth C."/>
            <person name="Imamovic A."/>
            <person name="Larimer J."/>
            <person name="McCowan C."/>
            <person name="Murphy C."/>
            <person name="Neiman D."/>
            <person name="Pearson M."/>
            <person name="Priest M."/>
            <person name="Roberts A."/>
            <person name="Saif S."/>
            <person name="Shea T."/>
            <person name="Sisk P."/>
            <person name="Sykes S."/>
            <person name="Wortman J."/>
            <person name="Nusbaum C."/>
            <person name="Birren B."/>
        </authorList>
    </citation>
    <scope>NUCLEOTIDE SEQUENCE [LARGE SCALE GENOMIC DNA]</scope>
    <source>
        <strain evidence="5">Tanzania (2000708)</strain>
    </source>
</reference>
<dbReference type="GO" id="GO:0003712">
    <property type="term" value="F:transcription coregulator activity"/>
    <property type="evidence" value="ECO:0007669"/>
    <property type="project" value="UniProtKB-UniRule"/>
</dbReference>
<feature type="domain" description="Mediator complex subunit MED14 N-terminal" evidence="3">
    <location>
        <begin position="16"/>
        <end position="210"/>
    </location>
</feature>
<evidence type="ECO:0000313" key="5">
    <source>
        <dbReference type="Proteomes" id="UP000030708"/>
    </source>
</evidence>
<evidence type="ECO:0000256" key="1">
    <source>
        <dbReference type="RuleBase" id="RU365082"/>
    </source>
</evidence>
<comment type="function">
    <text evidence="1">Component of the Mediator complex, a coactivator involved in the regulated transcription of nearly all RNA polymerase II-dependent genes. Mediator functions as a bridge to convey information from gene-specific regulatory proteins to the basal RNA polymerase II transcription machinery. Mediator is recruited to promoters by direct interactions with regulatory proteins and serves as a scaffold for the assembly of a functional preinitiation complex with RNA polymerase II and the general transcription factors.</text>
</comment>
<protein>
    <recommendedName>
        <fullName evidence="1">Mediator of RNA polymerase II transcription subunit 14</fullName>
    </recommendedName>
    <alternativeName>
        <fullName evidence="1">Mediator complex subunit 14</fullName>
    </alternativeName>
</protein>
<dbReference type="GO" id="GO:0016592">
    <property type="term" value="C:mediator complex"/>
    <property type="evidence" value="ECO:0007669"/>
    <property type="project" value="UniProtKB-UniRule"/>
</dbReference>
<reference evidence="4 5" key="1">
    <citation type="submission" date="2013-02" db="EMBL/GenBank/DDBJ databases">
        <title>The Genome Annotation of Plasmodium falciparum Tanzania (2000708).</title>
        <authorList>
            <consortium name="The Broad Institute Genome Sequencing Platform"/>
            <consortium name="The Broad Institute Genome Sequencing Center for Infectious Disease"/>
            <person name="Neafsey D."/>
            <person name="Hoffman S."/>
            <person name="Volkman S."/>
            <person name="Rosenthal P."/>
            <person name="Walker B."/>
            <person name="Young S.K."/>
            <person name="Zeng Q."/>
            <person name="Gargeya S."/>
            <person name="Fitzgerald M."/>
            <person name="Haas B."/>
            <person name="Abouelleil A."/>
            <person name="Allen A.W."/>
            <person name="Alvarado L."/>
            <person name="Arachchi H.M."/>
            <person name="Berlin A.M."/>
            <person name="Chapman S.B."/>
            <person name="Gainer-Dewar J."/>
            <person name="Goldberg J."/>
            <person name="Griggs A."/>
            <person name="Gujja S."/>
            <person name="Hansen M."/>
            <person name="Howarth C."/>
            <person name="Imamovic A."/>
            <person name="Ireland A."/>
            <person name="Larimer J."/>
            <person name="McCowan C."/>
            <person name="Murphy C."/>
            <person name="Pearson M."/>
            <person name="Poon T.W."/>
            <person name="Priest M."/>
            <person name="Roberts A."/>
            <person name="Saif S."/>
            <person name="Shea T."/>
            <person name="Sisk P."/>
            <person name="Sykes S."/>
            <person name="Wortman J."/>
            <person name="Nusbaum C."/>
            <person name="Birren B."/>
        </authorList>
    </citation>
    <scope>NUCLEOTIDE SEQUENCE [LARGE SCALE GENOMIC DNA]</scope>
    <source>
        <strain evidence="5">Tanzania (2000708)</strain>
    </source>
</reference>
<dbReference type="EMBL" id="KI926357">
    <property type="protein sequence ID" value="ETW37572.1"/>
    <property type="molecule type" value="Genomic_DNA"/>
</dbReference>
<keyword evidence="1" id="KW-0805">Transcription regulation</keyword>
<dbReference type="OrthoDB" id="205099at2759"/>
<dbReference type="PANTHER" id="PTHR48162:SF1">
    <property type="entry name" value="RIBOSOMAL L1 DOMAIN-CONTAINING PROTEIN CG13096"/>
    <property type="match status" value="1"/>
</dbReference>
<feature type="region of interest" description="Disordered" evidence="2">
    <location>
        <begin position="934"/>
        <end position="965"/>
    </location>
</feature>
<dbReference type="eggNOG" id="KOG1075">
    <property type="taxonomic scope" value="Eukaryota"/>
</dbReference>
<comment type="subcellular location">
    <subcellularLocation>
        <location evidence="1">Nucleus</location>
    </subcellularLocation>
</comment>
<accession>A0A024WA24</accession>
<gene>
    <name evidence="4" type="ORF">PFTANZ_01758</name>
</gene>
<sequence>MMESDEHDEYKDYKCVSYGLLLKKIAKRAINDWFFFCERVDNDSGENFDYLRSALIQYCRHMRECFLKILELDKFRERYKEMNDLIKYILESKQTYEELKTKYNYDIYLTKLKTIPLQINENNILCAIDVLATKRYTRFPLLFKEILKNPNECFLPTLNKYQMNILKKRIIDGFLINYYISNIPKKKVDFIFSRGILDLEIINEVRISLINPPCYIYQFFDKQNYLNFIKQKKKCALDLQYYINKRKNANYYEYPENYINNYILHLYTSFNKKYAMKNEQDMNKDDKNNELMIYLLIKIHSSGSLFFKIPIKGKRYMKINNLDVIKNRELFIYHKCLVINMKLEKKKKKKKYDNGKKNDDINTICMIDQNKLLDNENKIKMNEIIDTNVMNKDICSNMVDDEKNEQDTSNNTITSNEGKINNWVLIKKMYILLNDECTKLNILDIFSCIIKSCYTFDFSNELYYLENKILCSNFFVRNSHISNIDIVYYSNYNKDITCSISLNFLNNEYDNNNNNNIKNELPKSNEMIQKEEILNNNHNTFKQKNRNDMTTPFSTCNDILKNLLFIDISFNNPIDCINNIFIKEKNNLYLYLEKKKSIYNLLKLICLTYEFHHNFYILINKTNEHLRKTHFLNIMDPSMLFDIQYENLFTINLICKDLYIYNNNNNNNLCLCILLHPEYYSQIIIIPYLTCYNNKNVRNDVSFKKKNYFFKNFKYDDHLRNKQQNYNGSFLNIQRDHSKGVLERDGKITRDDLLSSFSVQTYTSLNNQNVFIDNMDEEDLFIYLFLNYCNLINFNITNNNVSQNYNDKISDLNKTKNKNEERSFWSSSLKKLLTKFDEEIFSTNDLRVFEEYEMFISNIKYILKMKNKIISSEVFFFSPYFLPTVLYNVFEFLRTLGVWLTLLGRLKNDYTDINLRNDRNICNVFQYITAKKNSKSWDNQPNPEVKNMNTDENNTTTTKKKKDDNDNQNDDIYIHLIWNIYNVRTLYTERLNNDRKISNAKRKYETFHTNMDDIFNDDNNCINIINVEDNKEENIKDLKYKKLKTNEVEKVDNEFIQVTDNNIIEINPKKKTSTQNEEQHNINTINENGNMYTYSLINSTLTLNNIHMKRWKYLINTYCFNNYIMFFQTTQNKYLLNRRLIKKAFFLRSLKFDDFNDIKSYYKKVKEINYCDSNYKNNKMDTAQQYIHYLKEDQKEKELINFDHIINYMSNNIWVSQIHYLTHGISLYFENVGEEVDEEDAWFYYNILKENCEINCSLNIIYKYIRIWLLRLKLQDVDVFFCILNEVINDKKKICEFSSLVFNSVLSYYEHLDFWLSKNTDVLCSPFIETQFTLREEKDVINDSINNVEKSDLFLKYKKNKNKEIKYNDKKFIEIIIPFIIKEKGEEKNLHMDNILKYNKNDIKIDYNDMNNSMDIIKNEDDKEYLSNYINNNIKNIKNIKNNNDVQNSNMNSNYKNIDINMLNALNCSVINYNNIKINYKIWRYMPCPFKIISYNKNKLDILKKNNDSIILSFQISSLPVKNLKDVYINNEPFIKFLVTNHIDLNVAHERVMNILQKYNLKPNYSLVATQTILHISTFELLLNANQKKE</sequence>
<dbReference type="Proteomes" id="UP000030708">
    <property type="component" value="Unassembled WGS sequence"/>
</dbReference>
<organism evidence="4 5">
    <name type="scientific">Plasmodium falciparum Tanzania</name>
    <name type="common">2000708</name>
    <dbReference type="NCBI Taxonomy" id="1036725"/>
    <lineage>
        <taxon>Eukaryota</taxon>
        <taxon>Sar</taxon>
        <taxon>Alveolata</taxon>
        <taxon>Apicomplexa</taxon>
        <taxon>Aconoidasida</taxon>
        <taxon>Haemosporida</taxon>
        <taxon>Plasmodiidae</taxon>
        <taxon>Plasmodium</taxon>
        <taxon>Plasmodium (Laverania)</taxon>
    </lineage>
</organism>
<dbReference type="InterPro" id="IPR055122">
    <property type="entry name" value="Med14_N"/>
</dbReference>
<name>A0A024WA24_PLAFA</name>
<evidence type="ECO:0000256" key="2">
    <source>
        <dbReference type="SAM" id="MobiDB-lite"/>
    </source>
</evidence>
<feature type="compositionally biased region" description="Low complexity" evidence="2">
    <location>
        <begin position="946"/>
        <end position="957"/>
    </location>
</feature>
<dbReference type="Pfam" id="PF08638">
    <property type="entry name" value="Med14"/>
    <property type="match status" value="1"/>
</dbReference>
<comment type="similarity">
    <text evidence="1">Belongs to the Mediator complex subunit 14 family.</text>
</comment>
<evidence type="ECO:0000259" key="3">
    <source>
        <dbReference type="Pfam" id="PF08638"/>
    </source>
</evidence>
<dbReference type="PANTHER" id="PTHR48162">
    <property type="entry name" value="YALI0A06930P"/>
    <property type="match status" value="1"/>
</dbReference>
<keyword evidence="1" id="KW-0539">Nucleus</keyword>
<proteinExistence type="inferred from homology"/>
<comment type="subunit">
    <text evidence="1">Component of the Mediator complex.</text>
</comment>
<keyword evidence="1" id="KW-0010">Activator</keyword>